<keyword evidence="4 11" id="KW-0812">Transmembrane</keyword>
<evidence type="ECO:0000259" key="12">
    <source>
        <dbReference type="PROSITE" id="PS50227"/>
    </source>
</evidence>
<keyword evidence="7 11" id="KW-0472">Membrane</keyword>
<dbReference type="SUPFAM" id="SSF81321">
    <property type="entry name" value="Family A G protein-coupled receptor-like"/>
    <property type="match status" value="1"/>
</dbReference>
<feature type="transmembrane region" description="Helical" evidence="11">
    <location>
        <begin position="184"/>
        <end position="201"/>
    </location>
</feature>
<dbReference type="Proteomes" id="UP000233100">
    <property type="component" value="Chromosome 4"/>
</dbReference>
<dbReference type="InterPro" id="IPR047033">
    <property type="entry name" value="GLP1R_7TM"/>
</dbReference>
<dbReference type="GO" id="GO:0004967">
    <property type="term" value="F:glucagon receptor activity"/>
    <property type="evidence" value="ECO:0007669"/>
    <property type="project" value="TreeGrafter"/>
</dbReference>
<dbReference type="InterPro" id="IPR017981">
    <property type="entry name" value="GPCR_2-like_7TM"/>
</dbReference>
<evidence type="ECO:0000256" key="9">
    <source>
        <dbReference type="ARBA" id="ARBA00023180"/>
    </source>
</evidence>
<feature type="domain" description="G-protein coupled receptors family 2 profile 2" evidence="13">
    <location>
        <begin position="149"/>
        <end position="411"/>
    </location>
</feature>
<dbReference type="InterPro" id="IPR003292">
    <property type="entry name" value="GPCR_2_GLP1_rcpt"/>
</dbReference>
<dbReference type="Gene3D" id="1.20.1070.10">
    <property type="entry name" value="Rhodopsin 7-helix transmembrane proteins"/>
    <property type="match status" value="1"/>
</dbReference>
<accession>A0A2K5WDY0</accession>
<dbReference type="InterPro" id="IPR050332">
    <property type="entry name" value="GPCR_2"/>
</dbReference>
<dbReference type="InterPro" id="IPR001879">
    <property type="entry name" value="GPCR_2_extracellular_dom"/>
</dbReference>
<evidence type="ECO:0000256" key="7">
    <source>
        <dbReference type="ARBA" id="ARBA00023136"/>
    </source>
</evidence>
<gene>
    <name evidence="14" type="primary">GLP1R</name>
</gene>
<dbReference type="FunFam" id="1.20.1070.10:FF:000105">
    <property type="entry name" value="Glucagon like peptide 1 receptor"/>
    <property type="match status" value="1"/>
</dbReference>
<feature type="domain" description="G-protein coupled receptors family 2 profile 1" evidence="12">
    <location>
        <begin position="28"/>
        <end position="135"/>
    </location>
</feature>
<feature type="transmembrane region" description="Helical" evidence="11">
    <location>
        <begin position="273"/>
        <end position="292"/>
    </location>
</feature>
<dbReference type="GO" id="GO:0044508">
    <property type="term" value="F:glucagon-like peptide 1 receptor activity"/>
    <property type="evidence" value="ECO:0007669"/>
    <property type="project" value="TreeGrafter"/>
</dbReference>
<dbReference type="Bgee" id="ENSMFAG00000038906">
    <property type="expression patterns" value="Expressed in lung"/>
</dbReference>
<evidence type="ECO:0000313" key="15">
    <source>
        <dbReference type="Proteomes" id="UP000233100"/>
    </source>
</evidence>
<evidence type="ECO:0000256" key="4">
    <source>
        <dbReference type="ARBA" id="ARBA00022692"/>
    </source>
</evidence>
<dbReference type="PANTHER" id="PTHR45620:SF25">
    <property type="entry name" value="GLUCAGON-LIKE PEPTIDE 1 RECEPTOR"/>
    <property type="match status" value="1"/>
</dbReference>
<organism evidence="14 15">
    <name type="scientific">Macaca fascicularis</name>
    <name type="common">Crab-eating macaque</name>
    <name type="synonym">Cynomolgus monkey</name>
    <dbReference type="NCBI Taxonomy" id="9541"/>
    <lineage>
        <taxon>Eukaryota</taxon>
        <taxon>Metazoa</taxon>
        <taxon>Chordata</taxon>
        <taxon>Craniata</taxon>
        <taxon>Vertebrata</taxon>
        <taxon>Euteleostomi</taxon>
        <taxon>Mammalia</taxon>
        <taxon>Eutheria</taxon>
        <taxon>Euarchontoglires</taxon>
        <taxon>Primates</taxon>
        <taxon>Haplorrhini</taxon>
        <taxon>Catarrhini</taxon>
        <taxon>Cercopithecidae</taxon>
        <taxon>Cercopithecinae</taxon>
        <taxon>Macaca</taxon>
    </lineage>
</organism>
<evidence type="ECO:0000259" key="13">
    <source>
        <dbReference type="PROSITE" id="PS50261"/>
    </source>
</evidence>
<protein>
    <submittedName>
        <fullName evidence="14">Glucagon like peptide 1 receptor</fullName>
    </submittedName>
</protein>
<evidence type="ECO:0000256" key="2">
    <source>
        <dbReference type="ARBA" id="ARBA00005314"/>
    </source>
</evidence>
<sequence length="468" mass="53232">MRGLCPHLLDDKSMGVSVTGTSASSDMTCWQPGSPGRKWIPGPLLSSLPSLSSRSSDCLARASLRAMGATVSLWETVQKWREYRRQCQRSLTEDPPPATVPQGHVYRFCTAEGLWLQKDNSSLPWRDLSECEESKRGERNSPEEQLLSLYIIYTVGYALSFSALVIASAILLGFRHLHCTRNYIHLNLFASFILRALSVFIKDAALKWMYSTAAQQHQWDGLLSYQDSLGCRVVFLLMQYCVAANYYWLLVEGVYLYTLLAFSVFSEQRIFRLYVSVGWGVPLLFVVPWGIVKYLYEDEGCWTRNSNMNYWLIIRLPILFAIGVNFLIFVRVICIVVSKLKANLMCKTDIKCRLAKSTLTLIPLLGTHEVIFAFVMDEHARGTLRFIKLFTELSFTSFQGLMVAILYCFVNNEVQLEFRKSWERWRLEHLHIQRDSSMKPLKCPTSSLSSGATAGSSMYTATCQASCS</sequence>
<dbReference type="InterPro" id="IPR000832">
    <property type="entry name" value="GPCR_2_secretin-like"/>
</dbReference>
<dbReference type="PRINTS" id="PR01355">
    <property type="entry name" value="GLUCAGNLIKER"/>
</dbReference>
<dbReference type="SUPFAM" id="SSF111418">
    <property type="entry name" value="Hormone receptor domain"/>
    <property type="match status" value="1"/>
</dbReference>
<reference evidence="14" key="3">
    <citation type="submission" date="2025-09" db="UniProtKB">
        <authorList>
            <consortium name="Ensembl"/>
        </authorList>
    </citation>
    <scope>IDENTIFICATION</scope>
</reference>
<feature type="transmembrane region" description="Helical" evidence="11">
    <location>
        <begin position="358"/>
        <end position="375"/>
    </location>
</feature>
<reference evidence="14 15" key="1">
    <citation type="submission" date="2013-03" db="EMBL/GenBank/DDBJ databases">
        <authorList>
            <person name="Warren W."/>
            <person name="Wilson R.K."/>
        </authorList>
    </citation>
    <scope>NUCLEOTIDE SEQUENCE</scope>
</reference>
<keyword evidence="8" id="KW-0675">Receptor</keyword>
<dbReference type="GeneTree" id="ENSGT00940000161009"/>
<comment type="subcellular location">
    <subcellularLocation>
        <location evidence="1">Cell membrane</location>
        <topology evidence="1">Multi-pass membrane protein</topology>
    </subcellularLocation>
</comment>
<dbReference type="InterPro" id="IPR017983">
    <property type="entry name" value="GPCR_2_secretin-like_CS"/>
</dbReference>
<dbReference type="GO" id="GO:0007189">
    <property type="term" value="P:adenylate cyclase-activating G protein-coupled receptor signaling pathway"/>
    <property type="evidence" value="ECO:0007669"/>
    <property type="project" value="TreeGrafter"/>
</dbReference>
<evidence type="ECO:0000256" key="1">
    <source>
        <dbReference type="ARBA" id="ARBA00004651"/>
    </source>
</evidence>
<dbReference type="PRINTS" id="PR00249">
    <property type="entry name" value="GPCRSECRETIN"/>
</dbReference>
<keyword evidence="3" id="KW-1003">Cell membrane</keyword>
<keyword evidence="6" id="KW-0297">G-protein coupled receptor</keyword>
<dbReference type="InterPro" id="IPR036445">
    <property type="entry name" value="GPCR_2_extracell_dom_sf"/>
</dbReference>
<reference evidence="14" key="2">
    <citation type="submission" date="2025-08" db="UniProtKB">
        <authorList>
            <consortium name="Ensembl"/>
        </authorList>
    </citation>
    <scope>IDENTIFICATION</scope>
</reference>
<dbReference type="CDD" id="cd15268">
    <property type="entry name" value="7tmB1_GLP1R"/>
    <property type="match status" value="1"/>
</dbReference>
<name>A0A2K5WDY0_MACFA</name>
<dbReference type="PROSITE" id="PS50227">
    <property type="entry name" value="G_PROTEIN_RECEP_F2_3"/>
    <property type="match status" value="1"/>
</dbReference>
<dbReference type="PROSITE" id="PS00650">
    <property type="entry name" value="G_PROTEIN_RECEP_F2_2"/>
    <property type="match status" value="1"/>
</dbReference>
<evidence type="ECO:0000256" key="5">
    <source>
        <dbReference type="ARBA" id="ARBA00022989"/>
    </source>
</evidence>
<evidence type="ECO:0000256" key="3">
    <source>
        <dbReference type="ARBA" id="ARBA00022475"/>
    </source>
</evidence>
<dbReference type="GO" id="GO:0005886">
    <property type="term" value="C:plasma membrane"/>
    <property type="evidence" value="ECO:0007669"/>
    <property type="project" value="UniProtKB-SubCell"/>
</dbReference>
<keyword evidence="9" id="KW-0325">Glycoprotein</keyword>
<feature type="transmembrane region" description="Helical" evidence="11">
    <location>
        <begin position="312"/>
        <end position="337"/>
    </location>
</feature>
<dbReference type="Ensembl" id="ENSMFAT00000009583.2">
    <property type="protein sequence ID" value="ENSMFAP00000035347.2"/>
    <property type="gene ID" value="ENSMFAG00000038906.2"/>
</dbReference>
<comment type="similarity">
    <text evidence="2">Belongs to the G-protein coupled receptor 2 family.</text>
</comment>
<dbReference type="PROSITE" id="PS50261">
    <property type="entry name" value="G_PROTEIN_RECEP_F2_4"/>
    <property type="match status" value="1"/>
</dbReference>
<evidence type="ECO:0000256" key="8">
    <source>
        <dbReference type="ARBA" id="ARBA00023170"/>
    </source>
</evidence>
<dbReference type="AlphaFoldDB" id="A0A2K5WDY0"/>
<feature type="transmembrane region" description="Helical" evidence="11">
    <location>
        <begin position="387"/>
        <end position="410"/>
    </location>
</feature>
<evidence type="ECO:0000256" key="10">
    <source>
        <dbReference type="ARBA" id="ARBA00023224"/>
    </source>
</evidence>
<keyword evidence="10" id="KW-0807">Transducer</keyword>
<dbReference type="GO" id="GO:0007166">
    <property type="term" value="P:cell surface receptor signaling pathway"/>
    <property type="evidence" value="ECO:0007669"/>
    <property type="project" value="InterPro"/>
</dbReference>
<feature type="transmembrane region" description="Helical" evidence="11">
    <location>
        <begin position="246"/>
        <end position="266"/>
    </location>
</feature>
<evidence type="ECO:0000313" key="14">
    <source>
        <dbReference type="Ensembl" id="ENSMFAP00000035347.2"/>
    </source>
</evidence>
<proteinExistence type="inferred from homology"/>
<keyword evidence="5 11" id="KW-1133">Transmembrane helix</keyword>
<dbReference type="GO" id="GO:0017046">
    <property type="term" value="F:peptide hormone binding"/>
    <property type="evidence" value="ECO:0007669"/>
    <property type="project" value="TreeGrafter"/>
</dbReference>
<evidence type="ECO:0000256" key="6">
    <source>
        <dbReference type="ARBA" id="ARBA00023040"/>
    </source>
</evidence>
<feature type="transmembrane region" description="Helical" evidence="11">
    <location>
        <begin position="150"/>
        <end position="172"/>
    </location>
</feature>
<dbReference type="PANTHER" id="PTHR45620">
    <property type="entry name" value="PDF RECEPTOR-LIKE PROTEIN-RELATED"/>
    <property type="match status" value="1"/>
</dbReference>
<evidence type="ECO:0000256" key="11">
    <source>
        <dbReference type="SAM" id="Phobius"/>
    </source>
</evidence>
<dbReference type="Pfam" id="PF00002">
    <property type="entry name" value="7tm_2"/>
    <property type="match status" value="1"/>
</dbReference>
<dbReference type="GO" id="GO:0045777">
    <property type="term" value="P:positive regulation of blood pressure"/>
    <property type="evidence" value="ECO:0007669"/>
    <property type="project" value="TreeGrafter"/>
</dbReference>
<keyword evidence="15" id="KW-1185">Reference proteome</keyword>